<dbReference type="GeneTree" id="ENSGT00940000166004"/>
<dbReference type="Proteomes" id="UP000233060">
    <property type="component" value="Unassembled WGS sequence"/>
</dbReference>
<dbReference type="AlphaFoldDB" id="A0A2K5MUQ2"/>
<sequence>MHIWTPSCAPAAQSWAPVTHWTAHTQPWLSTPLHSSRLPAEYIILPTNLRYHCHRRPPHLINRLPLLVIWTHLRVIQTAGRPPRSLSPSARPISSPSPETSCVPAT</sequence>
<name>A0A2K5MUQ2_CERAT</name>
<feature type="region of interest" description="Disordered" evidence="1">
    <location>
        <begin position="80"/>
        <end position="106"/>
    </location>
</feature>
<feature type="compositionally biased region" description="Low complexity" evidence="1">
    <location>
        <begin position="81"/>
        <end position="98"/>
    </location>
</feature>
<accession>A0A2K5MUQ2</accession>
<keyword evidence="3" id="KW-1185">Reference proteome</keyword>
<reference evidence="2" key="1">
    <citation type="submission" date="2025-05" db="UniProtKB">
        <authorList>
            <consortium name="Ensembl"/>
        </authorList>
    </citation>
    <scope>IDENTIFICATION</scope>
</reference>
<dbReference type="Pfam" id="PF15895">
    <property type="entry name" value="CAAX_1"/>
    <property type="match status" value="1"/>
</dbReference>
<dbReference type="Ensembl" id="ENSCATT00000053222.1">
    <property type="protein sequence ID" value="ENSCATP00000028968.1"/>
    <property type="gene ID" value="ENSCATG00000037747.1"/>
</dbReference>
<dbReference type="Ensembl" id="ENSCATT00000038892.1">
    <property type="protein sequence ID" value="ENSCATP00000014744.1"/>
    <property type="gene ID" value="ENSCATG00000031392.1"/>
</dbReference>
<dbReference type="InterPro" id="IPR031771">
    <property type="entry name" value="CAAX_1"/>
</dbReference>
<evidence type="ECO:0000313" key="3">
    <source>
        <dbReference type="Proteomes" id="UP000233060"/>
    </source>
</evidence>
<dbReference type="Bgee" id="ENSCATG00000031392">
    <property type="expression patterns" value="Expressed in heart and 11 other cell types or tissues"/>
</dbReference>
<proteinExistence type="predicted"/>
<evidence type="ECO:0000313" key="2">
    <source>
        <dbReference type="Ensembl" id="ENSCATP00000028968.1"/>
    </source>
</evidence>
<evidence type="ECO:0000256" key="1">
    <source>
        <dbReference type="SAM" id="MobiDB-lite"/>
    </source>
</evidence>
<dbReference type="OMA" id="PVTHWID"/>
<protein>
    <submittedName>
        <fullName evidence="2">Uncharacterized protein</fullName>
    </submittedName>
</protein>
<organism evidence="2 3">
    <name type="scientific">Cercocebus atys</name>
    <name type="common">Sooty mangabey</name>
    <name type="synonym">Cercocebus torquatus atys</name>
    <dbReference type="NCBI Taxonomy" id="9531"/>
    <lineage>
        <taxon>Eukaryota</taxon>
        <taxon>Metazoa</taxon>
        <taxon>Chordata</taxon>
        <taxon>Craniata</taxon>
        <taxon>Vertebrata</taxon>
        <taxon>Euteleostomi</taxon>
        <taxon>Mammalia</taxon>
        <taxon>Eutheria</taxon>
        <taxon>Euarchontoglires</taxon>
        <taxon>Primates</taxon>
        <taxon>Haplorrhini</taxon>
        <taxon>Catarrhini</taxon>
        <taxon>Cercopithecidae</taxon>
        <taxon>Cercopithecinae</taxon>
        <taxon>Cercocebus</taxon>
    </lineage>
</organism>